<dbReference type="Proteomes" id="UP000018209">
    <property type="component" value="Unassembled WGS sequence"/>
</dbReference>
<comment type="caution">
    <text evidence="2">The sequence shown here is derived from an EMBL/GenBank/DDBJ whole genome shotgun (WGS) entry which is preliminary data.</text>
</comment>
<evidence type="ECO:0000313" key="2">
    <source>
        <dbReference type="EMBL" id="GAD27603.1"/>
    </source>
</evidence>
<accession>A0ABQ0J1D2</accession>
<name>A0ABQ0J1D2_GLUTH</name>
<evidence type="ECO:0008006" key="4">
    <source>
        <dbReference type="Google" id="ProtNLM"/>
    </source>
</evidence>
<feature type="compositionally biased region" description="Polar residues" evidence="1">
    <location>
        <begin position="52"/>
        <end position="62"/>
    </location>
</feature>
<evidence type="ECO:0000313" key="3">
    <source>
        <dbReference type="Proteomes" id="UP000018209"/>
    </source>
</evidence>
<protein>
    <recommendedName>
        <fullName evidence="4">Transposase</fullName>
    </recommendedName>
</protein>
<dbReference type="EMBL" id="BASM01000032">
    <property type="protein sequence ID" value="GAD27603.1"/>
    <property type="molecule type" value="Genomic_DNA"/>
</dbReference>
<sequence>MRSPVLSRSVLAGAVGRGAVRNNMSGPAEAEGALQCRTPSRKREAGMVYEPSSKTSQYSSSVLHEDAARNRIRAFLSQTGPSVATVRE</sequence>
<evidence type="ECO:0000256" key="1">
    <source>
        <dbReference type="SAM" id="MobiDB-lite"/>
    </source>
</evidence>
<reference evidence="2 3" key="1">
    <citation type="submission" date="2013-08" db="EMBL/GenBank/DDBJ databases">
        <title>Gluconobacter thailandicus NBRC 3257 whole genome sequence.</title>
        <authorList>
            <person name="Matsutani M."/>
            <person name="Yakushi T."/>
            <person name="Matsushita K."/>
        </authorList>
    </citation>
    <scope>NUCLEOTIDE SEQUENCE [LARGE SCALE GENOMIC DNA]</scope>
    <source>
        <strain evidence="2 3">NBRC 3257</strain>
    </source>
</reference>
<keyword evidence="3" id="KW-1185">Reference proteome</keyword>
<proteinExistence type="predicted"/>
<feature type="region of interest" description="Disordered" evidence="1">
    <location>
        <begin position="19"/>
        <end position="62"/>
    </location>
</feature>
<organism evidence="2 3">
    <name type="scientific">Gluconobacter thailandicus NBRC 3257</name>
    <dbReference type="NCBI Taxonomy" id="1381097"/>
    <lineage>
        <taxon>Bacteria</taxon>
        <taxon>Pseudomonadati</taxon>
        <taxon>Pseudomonadota</taxon>
        <taxon>Alphaproteobacteria</taxon>
        <taxon>Acetobacterales</taxon>
        <taxon>Acetobacteraceae</taxon>
        <taxon>Gluconobacter</taxon>
    </lineage>
</organism>
<gene>
    <name evidence="2" type="ORF">NBRC3257_2602</name>
</gene>